<dbReference type="GO" id="GO:0043565">
    <property type="term" value="F:sequence-specific DNA binding"/>
    <property type="evidence" value="ECO:0007669"/>
    <property type="project" value="InterPro"/>
</dbReference>
<protein>
    <recommendedName>
        <fullName evidence="9">Helix-turn-helix domain-containing protein</fullName>
    </recommendedName>
</protein>
<dbReference type="Gene3D" id="1.10.10.60">
    <property type="entry name" value="Homeodomain-like"/>
    <property type="match status" value="2"/>
</dbReference>
<dbReference type="PANTHER" id="PTHR43280">
    <property type="entry name" value="ARAC-FAMILY TRANSCRIPTIONAL REGULATOR"/>
    <property type="match status" value="1"/>
</dbReference>
<evidence type="ECO:0000259" key="5">
    <source>
        <dbReference type="PROSITE" id="PS01124"/>
    </source>
</evidence>
<dbReference type="Pfam" id="PF12833">
    <property type="entry name" value="HTH_18"/>
    <property type="match status" value="1"/>
</dbReference>
<keyword evidence="8" id="KW-1185">Reference proteome</keyword>
<dbReference type="InterPro" id="IPR018060">
    <property type="entry name" value="HTH_AraC"/>
</dbReference>
<dbReference type="KEGG" id="psty:BFS30_20490"/>
<dbReference type="InterPro" id="IPR001789">
    <property type="entry name" value="Sig_transdc_resp-reg_receiver"/>
</dbReference>
<dbReference type="SUPFAM" id="SSF52172">
    <property type="entry name" value="CheY-like"/>
    <property type="match status" value="1"/>
</dbReference>
<evidence type="ECO:0008006" key="9">
    <source>
        <dbReference type="Google" id="ProtNLM"/>
    </source>
</evidence>
<evidence type="ECO:0000256" key="4">
    <source>
        <dbReference type="PROSITE-ProRule" id="PRU00169"/>
    </source>
</evidence>
<accession>A0A1D7QKY5</accession>
<organism evidence="7 8">
    <name type="scientific">Pedobacter steynii</name>
    <dbReference type="NCBI Taxonomy" id="430522"/>
    <lineage>
        <taxon>Bacteria</taxon>
        <taxon>Pseudomonadati</taxon>
        <taxon>Bacteroidota</taxon>
        <taxon>Sphingobacteriia</taxon>
        <taxon>Sphingobacteriales</taxon>
        <taxon>Sphingobacteriaceae</taxon>
        <taxon>Pedobacter</taxon>
    </lineage>
</organism>
<dbReference type="Proteomes" id="UP000094313">
    <property type="component" value="Chromosome"/>
</dbReference>
<dbReference type="InterPro" id="IPR020449">
    <property type="entry name" value="Tscrpt_reg_AraC-type_HTH"/>
</dbReference>
<gene>
    <name evidence="7" type="ORF">BFS30_20490</name>
</gene>
<evidence type="ECO:0000259" key="6">
    <source>
        <dbReference type="PROSITE" id="PS50110"/>
    </source>
</evidence>
<dbReference type="InterPro" id="IPR011006">
    <property type="entry name" value="CheY-like_superfamily"/>
</dbReference>
<dbReference type="SMART" id="SM00342">
    <property type="entry name" value="HTH_ARAC"/>
    <property type="match status" value="1"/>
</dbReference>
<dbReference type="GO" id="GO:0003700">
    <property type="term" value="F:DNA-binding transcription factor activity"/>
    <property type="evidence" value="ECO:0007669"/>
    <property type="project" value="InterPro"/>
</dbReference>
<dbReference type="PROSITE" id="PS50110">
    <property type="entry name" value="RESPONSE_REGULATORY"/>
    <property type="match status" value="1"/>
</dbReference>
<name>A0A1D7QKY5_9SPHI</name>
<dbReference type="Gene3D" id="6.10.250.690">
    <property type="match status" value="1"/>
</dbReference>
<dbReference type="AlphaFoldDB" id="A0A1D7QKY5"/>
<dbReference type="GO" id="GO:0000160">
    <property type="term" value="P:phosphorelay signal transduction system"/>
    <property type="evidence" value="ECO:0007669"/>
    <property type="project" value="InterPro"/>
</dbReference>
<dbReference type="PANTHER" id="PTHR43280:SF2">
    <property type="entry name" value="HTH-TYPE TRANSCRIPTIONAL REGULATOR EXSA"/>
    <property type="match status" value="1"/>
</dbReference>
<proteinExistence type="predicted"/>
<evidence type="ECO:0000313" key="8">
    <source>
        <dbReference type="Proteomes" id="UP000094313"/>
    </source>
</evidence>
<dbReference type="EMBL" id="CP017141">
    <property type="protein sequence ID" value="AOM79336.1"/>
    <property type="molecule type" value="Genomic_DNA"/>
</dbReference>
<evidence type="ECO:0000256" key="2">
    <source>
        <dbReference type="ARBA" id="ARBA00023125"/>
    </source>
</evidence>
<keyword evidence="2" id="KW-0238">DNA-binding</keyword>
<feature type="domain" description="Response regulatory" evidence="6">
    <location>
        <begin position="1"/>
        <end position="39"/>
    </location>
</feature>
<dbReference type="InterPro" id="IPR009057">
    <property type="entry name" value="Homeodomain-like_sf"/>
</dbReference>
<feature type="domain" description="HTH araC/xylS-type" evidence="5">
    <location>
        <begin position="71"/>
        <end position="170"/>
    </location>
</feature>
<dbReference type="SUPFAM" id="SSF46689">
    <property type="entry name" value="Homeodomain-like"/>
    <property type="match status" value="1"/>
</dbReference>
<keyword evidence="3" id="KW-0804">Transcription</keyword>
<evidence type="ECO:0000256" key="1">
    <source>
        <dbReference type="ARBA" id="ARBA00023015"/>
    </source>
</evidence>
<sequence>MSAHGSLEQQIYGMESMADAYIVKPFNYEYLVATVKSLLKNRSLLKSHYVSDISTPGKQPISRSLDKKFVNDFAGIVEQNLANENFSVDEISREIGISRVQLYRKVKALLDCSVTDYIMNRRLKKAKYLLINERYSIAEITYMVGFSSPNYFSTVFKSKYGMRPSEFKKNQS</sequence>
<dbReference type="RefSeq" id="WP_069380999.1">
    <property type="nucleotide sequence ID" value="NZ_CP017141.1"/>
</dbReference>
<dbReference type="PROSITE" id="PS01124">
    <property type="entry name" value="HTH_ARAC_FAMILY_2"/>
    <property type="match status" value="1"/>
</dbReference>
<evidence type="ECO:0000313" key="7">
    <source>
        <dbReference type="EMBL" id="AOM79336.1"/>
    </source>
</evidence>
<reference evidence="7 8" key="1">
    <citation type="submission" date="2016-08" db="EMBL/GenBank/DDBJ databases">
        <authorList>
            <person name="Seilhamer J.J."/>
        </authorList>
    </citation>
    <scope>NUCLEOTIDE SEQUENCE [LARGE SCALE GENOMIC DNA]</scope>
    <source>
        <strain evidence="7 8">DX4</strain>
    </source>
</reference>
<keyword evidence="1" id="KW-0805">Transcription regulation</keyword>
<dbReference type="PRINTS" id="PR00032">
    <property type="entry name" value="HTHARAC"/>
</dbReference>
<evidence type="ECO:0000256" key="3">
    <source>
        <dbReference type="ARBA" id="ARBA00023163"/>
    </source>
</evidence>
<comment type="caution">
    <text evidence="4">Lacks conserved residue(s) required for the propagation of feature annotation.</text>
</comment>